<feature type="compositionally biased region" description="Basic and acidic residues" evidence="3">
    <location>
        <begin position="275"/>
        <end position="289"/>
    </location>
</feature>
<keyword evidence="6" id="KW-1185">Reference proteome</keyword>
<protein>
    <submittedName>
        <fullName evidence="5">Tensin-1, variant 3</fullName>
    </submittedName>
</protein>
<gene>
    <name evidence="5" type="ORF">CSKR_201808</name>
</gene>
<dbReference type="Pfam" id="PF00017">
    <property type="entry name" value="SH2"/>
    <property type="match status" value="1"/>
</dbReference>
<dbReference type="PRINTS" id="PR00401">
    <property type="entry name" value="SH2DOMAIN"/>
</dbReference>
<reference evidence="5 6" key="1">
    <citation type="journal article" date="2018" name="Biotechnol. Adv.">
        <title>Improved genomic resources and new bioinformatic workflow for the carcinogenic parasite Clonorchis sinensis: Biotechnological implications.</title>
        <authorList>
            <person name="Wang D."/>
            <person name="Korhonen P.K."/>
            <person name="Gasser R.B."/>
            <person name="Young N.D."/>
        </authorList>
    </citation>
    <scope>NUCLEOTIDE SEQUENCE [LARGE SCALE GENOMIC DNA]</scope>
    <source>
        <strain evidence="5">Cs-k2</strain>
    </source>
</reference>
<evidence type="ECO:0000256" key="2">
    <source>
        <dbReference type="PROSITE-ProRule" id="PRU00191"/>
    </source>
</evidence>
<feature type="region of interest" description="Disordered" evidence="3">
    <location>
        <begin position="1"/>
        <end position="96"/>
    </location>
</feature>
<evidence type="ECO:0000313" key="5">
    <source>
        <dbReference type="EMBL" id="KAG5453680.1"/>
    </source>
</evidence>
<dbReference type="EMBL" id="NIRI02000010">
    <property type="protein sequence ID" value="KAG5453680.1"/>
    <property type="molecule type" value="Genomic_DNA"/>
</dbReference>
<organism evidence="5 6">
    <name type="scientific">Clonorchis sinensis</name>
    <name type="common">Chinese liver fluke</name>
    <dbReference type="NCBI Taxonomy" id="79923"/>
    <lineage>
        <taxon>Eukaryota</taxon>
        <taxon>Metazoa</taxon>
        <taxon>Spiralia</taxon>
        <taxon>Lophotrochozoa</taxon>
        <taxon>Platyhelminthes</taxon>
        <taxon>Trematoda</taxon>
        <taxon>Digenea</taxon>
        <taxon>Opisthorchiida</taxon>
        <taxon>Opisthorchiata</taxon>
        <taxon>Opisthorchiidae</taxon>
        <taxon>Clonorchis</taxon>
    </lineage>
</organism>
<dbReference type="InterPro" id="IPR051484">
    <property type="entry name" value="Tensin_PTEN_phosphatase"/>
</dbReference>
<comment type="caution">
    <text evidence="5">The sequence shown here is derived from an EMBL/GenBank/DDBJ whole genome shotgun (WGS) entry which is preliminary data.</text>
</comment>
<feature type="compositionally biased region" description="Basic and acidic residues" evidence="3">
    <location>
        <begin position="39"/>
        <end position="54"/>
    </location>
</feature>
<evidence type="ECO:0000259" key="4">
    <source>
        <dbReference type="PROSITE" id="PS50001"/>
    </source>
</evidence>
<feature type="compositionally biased region" description="Low complexity" evidence="3">
    <location>
        <begin position="454"/>
        <end position="467"/>
    </location>
</feature>
<proteinExistence type="predicted"/>
<feature type="compositionally biased region" description="Polar residues" evidence="3">
    <location>
        <begin position="231"/>
        <end position="269"/>
    </location>
</feature>
<dbReference type="InterPro" id="IPR011993">
    <property type="entry name" value="PH-like_dom_sf"/>
</dbReference>
<dbReference type="Gene3D" id="2.30.29.30">
    <property type="entry name" value="Pleckstrin-homology domain (PH domain)/Phosphotyrosine-binding domain (PTB)"/>
    <property type="match status" value="1"/>
</dbReference>
<dbReference type="PROSITE" id="PS50001">
    <property type="entry name" value="SH2"/>
    <property type="match status" value="1"/>
</dbReference>
<feature type="compositionally biased region" description="Low complexity" evidence="3">
    <location>
        <begin position="75"/>
        <end position="95"/>
    </location>
</feature>
<feature type="region of interest" description="Disordered" evidence="3">
    <location>
        <begin position="449"/>
        <end position="469"/>
    </location>
</feature>
<dbReference type="PANTHER" id="PTHR45734">
    <property type="entry name" value="TENSIN"/>
    <property type="match status" value="1"/>
</dbReference>
<feature type="domain" description="SH2" evidence="4">
    <location>
        <begin position="503"/>
        <end position="613"/>
    </location>
</feature>
<dbReference type="OrthoDB" id="6273691at2759"/>
<evidence type="ECO:0000256" key="1">
    <source>
        <dbReference type="ARBA" id="ARBA00022999"/>
    </source>
</evidence>
<dbReference type="InterPro" id="IPR000980">
    <property type="entry name" value="SH2"/>
</dbReference>
<feature type="compositionally biased region" description="Low complexity" evidence="3">
    <location>
        <begin position="308"/>
        <end position="318"/>
    </location>
</feature>
<dbReference type="Proteomes" id="UP000286415">
    <property type="component" value="Unassembled WGS sequence"/>
</dbReference>
<reference evidence="5 6" key="2">
    <citation type="journal article" date="2021" name="Genomics">
        <title>High-quality reference genome for Clonorchis sinensis.</title>
        <authorList>
            <person name="Young N.D."/>
            <person name="Stroehlein A.J."/>
            <person name="Kinkar L."/>
            <person name="Wang T."/>
            <person name="Sohn W.M."/>
            <person name="Chang B.C.H."/>
            <person name="Kaur P."/>
            <person name="Weisz D."/>
            <person name="Dudchenko O."/>
            <person name="Aiden E.L."/>
            <person name="Korhonen P.K."/>
            <person name="Gasser R.B."/>
        </authorList>
    </citation>
    <scope>NUCLEOTIDE SEQUENCE [LARGE SCALE GENOMIC DNA]</scope>
    <source>
        <strain evidence="5">Cs-k2</strain>
    </source>
</reference>
<evidence type="ECO:0000256" key="3">
    <source>
        <dbReference type="SAM" id="MobiDB-lite"/>
    </source>
</evidence>
<dbReference type="PANTHER" id="PTHR45734:SF10">
    <property type="entry name" value="BLISTERY, ISOFORM A"/>
    <property type="match status" value="1"/>
</dbReference>
<dbReference type="AlphaFoldDB" id="A0A8T1MXA8"/>
<dbReference type="SUPFAM" id="SSF55550">
    <property type="entry name" value="SH2 domain"/>
    <property type="match status" value="1"/>
</dbReference>
<feature type="compositionally biased region" description="Basic and acidic residues" evidence="3">
    <location>
        <begin position="1"/>
        <end position="24"/>
    </location>
</feature>
<keyword evidence="1 2" id="KW-0727">SH2 domain</keyword>
<sequence>MDKGDKKNEDHVTETALTEMERKTSISTFNGRRHVNLSDNEKYDSSERETDDSVKIPIRHLSSKSSKVMKKTTESSETPIRSRSGSSERTTSSIRKQNCHDSHCSYCFPQGASRHFHGHQFFHRAGASSPIPCGQDQGSSYSRIRHTITSNSRKKVHRPAPVSVSPRDQMLEREKTKINRSTSLRDSYRFVSRETKRILTPTPGTLYPSLRNAHSRGSDGAGFPLSKRAMSHTNVQSTRSWNLRSQNYRQGSETDLSVKTTTSASNQPGRSGYSAHRERLRQERERELLMRQQQKRQLAASSTGLNEQLHQQNRQQQQYRSLSAVNTPSVSEAVEEIETVVLQFIGRGVQDVDSRVGSMTTLPRGRGGSMTDGLQNVDSSQRGGLAKRGYSSTQFLARNNSNSDLVKPMPMHQSQTMISPSPQPLQASRFNTSATLVNHSQATVLLNGSRGHLSPTNSTAAPTTTTPVITNGWKVDGSVKQPFIDRGQDNGNLGIVQDTAPSWYRPKLSREAAINILRQQPPGNFLIRDSTTFKGAYGLAVKVATLPPKVTQKSDDLQSELVRHYLIEVVNTPTRGVRLKGFASEPVFPSLAALIHQHTIDPLALPCRLILPPVPTNLPSSGSATLPPLVIGTVKHASAVEDGAMPDNVTVASSGSVRGAPSSEVGSLHTDGPVGPPHRMDGIAQMPIQVHDNPVPSHNVPYVCVVREGSSPQRRSPLDITGNQGLTFRCLMLGSVDTPQWSSELCFARAVDQLIPLTLLTASECDHGVSRVRYTEVQLHVSAHDGITIIDLQRRLFLRRHLPNHVLLYCGLESRKKEFSHPEHQIQGLIHPRIFGIVVRKGISECTTHVFSELDRAHTADYVVQHIRATYPHMNVR</sequence>
<dbReference type="SMART" id="SM00252">
    <property type="entry name" value="SH2"/>
    <property type="match status" value="1"/>
</dbReference>
<dbReference type="Gene3D" id="3.30.505.10">
    <property type="entry name" value="SH2 domain"/>
    <property type="match status" value="1"/>
</dbReference>
<evidence type="ECO:0000313" key="6">
    <source>
        <dbReference type="Proteomes" id="UP000286415"/>
    </source>
</evidence>
<feature type="region of interest" description="Disordered" evidence="3">
    <location>
        <begin position="210"/>
        <end position="322"/>
    </location>
</feature>
<dbReference type="SUPFAM" id="SSF50729">
    <property type="entry name" value="PH domain-like"/>
    <property type="match status" value="1"/>
</dbReference>
<accession>A0A8T1MXA8</accession>
<dbReference type="InterPro" id="IPR036860">
    <property type="entry name" value="SH2_dom_sf"/>
</dbReference>
<feature type="compositionally biased region" description="Basic residues" evidence="3">
    <location>
        <begin position="57"/>
        <end position="70"/>
    </location>
</feature>
<name>A0A8T1MXA8_CLOSI</name>